<dbReference type="PANTHER" id="PTHR42718:SF46">
    <property type="entry name" value="BLR6921 PROTEIN"/>
    <property type="match status" value="1"/>
</dbReference>
<feature type="domain" description="Major facilitator superfamily (MFS) profile" evidence="8">
    <location>
        <begin position="20"/>
        <end position="473"/>
    </location>
</feature>
<evidence type="ECO:0000256" key="7">
    <source>
        <dbReference type="SAM" id="Phobius"/>
    </source>
</evidence>
<accession>A0A2W5ZVV9</accession>
<dbReference type="Pfam" id="PF07690">
    <property type="entry name" value="MFS_1"/>
    <property type="match status" value="1"/>
</dbReference>
<evidence type="ECO:0000313" key="9">
    <source>
        <dbReference type="EMBL" id="PZR77488.1"/>
    </source>
</evidence>
<dbReference type="InterPro" id="IPR004638">
    <property type="entry name" value="EmrB-like"/>
</dbReference>
<feature type="transmembrane region" description="Helical" evidence="7">
    <location>
        <begin position="411"/>
        <end position="431"/>
    </location>
</feature>
<organism evidence="9 10">
    <name type="scientific">Candidatus Aeolococcus gillhamiae</name>
    <dbReference type="NCBI Taxonomy" id="3127015"/>
    <lineage>
        <taxon>Bacteria</taxon>
        <taxon>Bacillati</taxon>
        <taxon>Candidatus Dormiibacterota</taxon>
        <taxon>Candidatus Dormibacteria</taxon>
        <taxon>Candidatus Aeolococcales</taxon>
        <taxon>Candidatus Aeolococcaceae</taxon>
        <taxon>Candidatus Aeolococcus</taxon>
    </lineage>
</organism>
<dbReference type="Gene3D" id="1.20.1720.10">
    <property type="entry name" value="Multidrug resistance protein D"/>
    <property type="match status" value="1"/>
</dbReference>
<protein>
    <submittedName>
        <fullName evidence="9">MFS transporter</fullName>
    </submittedName>
</protein>
<dbReference type="GO" id="GO:0022857">
    <property type="term" value="F:transmembrane transporter activity"/>
    <property type="evidence" value="ECO:0007669"/>
    <property type="project" value="InterPro"/>
</dbReference>
<evidence type="ECO:0000256" key="2">
    <source>
        <dbReference type="ARBA" id="ARBA00022448"/>
    </source>
</evidence>
<dbReference type="Proteomes" id="UP000248724">
    <property type="component" value="Unassembled WGS sequence"/>
</dbReference>
<feature type="transmembrane region" description="Helical" evidence="7">
    <location>
        <begin position="148"/>
        <end position="167"/>
    </location>
</feature>
<dbReference type="NCBIfam" id="TIGR00711">
    <property type="entry name" value="efflux_EmrB"/>
    <property type="match status" value="1"/>
</dbReference>
<dbReference type="InterPro" id="IPR011701">
    <property type="entry name" value="MFS"/>
</dbReference>
<keyword evidence="5 7" id="KW-1133">Transmembrane helix</keyword>
<dbReference type="PANTHER" id="PTHR42718">
    <property type="entry name" value="MAJOR FACILITATOR SUPERFAMILY MULTIDRUG TRANSPORTER MFSC"/>
    <property type="match status" value="1"/>
</dbReference>
<dbReference type="SUPFAM" id="SSF103473">
    <property type="entry name" value="MFS general substrate transporter"/>
    <property type="match status" value="1"/>
</dbReference>
<dbReference type="CDD" id="cd17321">
    <property type="entry name" value="MFS_MMR_MDR_like"/>
    <property type="match status" value="1"/>
</dbReference>
<gene>
    <name evidence="9" type="ORF">DLM65_15660</name>
</gene>
<evidence type="ECO:0000256" key="1">
    <source>
        <dbReference type="ARBA" id="ARBA00004651"/>
    </source>
</evidence>
<evidence type="ECO:0000256" key="3">
    <source>
        <dbReference type="ARBA" id="ARBA00022475"/>
    </source>
</evidence>
<feature type="transmembrane region" description="Helical" evidence="7">
    <location>
        <begin position="451"/>
        <end position="469"/>
    </location>
</feature>
<dbReference type="PROSITE" id="PS50850">
    <property type="entry name" value="MFS"/>
    <property type="match status" value="1"/>
</dbReference>
<feature type="transmembrane region" description="Helical" evidence="7">
    <location>
        <begin position="116"/>
        <end position="136"/>
    </location>
</feature>
<keyword evidence="4 7" id="KW-0812">Transmembrane</keyword>
<reference evidence="9 10" key="1">
    <citation type="journal article" date="2017" name="Nature">
        <title>Atmospheric trace gases support primary production in Antarctic desert surface soil.</title>
        <authorList>
            <person name="Ji M."/>
            <person name="Greening C."/>
            <person name="Vanwonterghem I."/>
            <person name="Carere C.R."/>
            <person name="Bay S.K."/>
            <person name="Steen J.A."/>
            <person name="Montgomery K."/>
            <person name="Lines T."/>
            <person name="Beardall J."/>
            <person name="van Dorst J."/>
            <person name="Snape I."/>
            <person name="Stott M.B."/>
            <person name="Hugenholtz P."/>
            <person name="Ferrari B.C."/>
        </authorList>
    </citation>
    <scope>NUCLEOTIDE SEQUENCE [LARGE SCALE GENOMIC DNA]</scope>
    <source>
        <strain evidence="9">RRmetagenome_bin12</strain>
    </source>
</reference>
<evidence type="ECO:0000259" key="8">
    <source>
        <dbReference type="PROSITE" id="PS50850"/>
    </source>
</evidence>
<proteinExistence type="predicted"/>
<evidence type="ECO:0000256" key="5">
    <source>
        <dbReference type="ARBA" id="ARBA00022989"/>
    </source>
</evidence>
<feature type="transmembrane region" description="Helical" evidence="7">
    <location>
        <begin position="235"/>
        <end position="254"/>
    </location>
</feature>
<dbReference type="InterPro" id="IPR036259">
    <property type="entry name" value="MFS_trans_sf"/>
</dbReference>
<dbReference type="EMBL" id="QHBU01000299">
    <property type="protein sequence ID" value="PZR77488.1"/>
    <property type="molecule type" value="Genomic_DNA"/>
</dbReference>
<feature type="transmembrane region" description="Helical" evidence="7">
    <location>
        <begin position="364"/>
        <end position="390"/>
    </location>
</feature>
<feature type="transmembrane region" description="Helical" evidence="7">
    <location>
        <begin position="275"/>
        <end position="295"/>
    </location>
</feature>
<keyword evidence="3" id="KW-1003">Cell membrane</keyword>
<dbReference type="AlphaFoldDB" id="A0A2W5ZVV9"/>
<dbReference type="GO" id="GO:0005886">
    <property type="term" value="C:plasma membrane"/>
    <property type="evidence" value="ECO:0007669"/>
    <property type="project" value="UniProtKB-SubCell"/>
</dbReference>
<keyword evidence="2" id="KW-0813">Transport</keyword>
<feature type="transmembrane region" description="Helical" evidence="7">
    <location>
        <begin position="86"/>
        <end position="104"/>
    </location>
</feature>
<comment type="subcellular location">
    <subcellularLocation>
        <location evidence="1">Cell membrane</location>
        <topology evidence="1">Multi-pass membrane protein</topology>
    </subcellularLocation>
</comment>
<evidence type="ECO:0000313" key="10">
    <source>
        <dbReference type="Proteomes" id="UP000248724"/>
    </source>
</evidence>
<feature type="transmembrane region" description="Helical" evidence="7">
    <location>
        <begin position="54"/>
        <end position="74"/>
    </location>
</feature>
<comment type="caution">
    <text evidence="9">The sequence shown here is derived from an EMBL/GenBank/DDBJ whole genome shotgun (WGS) entry which is preliminary data.</text>
</comment>
<feature type="transmembrane region" description="Helical" evidence="7">
    <location>
        <begin position="19"/>
        <end position="42"/>
    </location>
</feature>
<feature type="transmembrane region" description="Helical" evidence="7">
    <location>
        <begin position="307"/>
        <end position="327"/>
    </location>
</feature>
<evidence type="ECO:0000256" key="4">
    <source>
        <dbReference type="ARBA" id="ARBA00022692"/>
    </source>
</evidence>
<dbReference type="InterPro" id="IPR020846">
    <property type="entry name" value="MFS_dom"/>
</dbReference>
<sequence>MPPTETVVRPVRRAIHPGLVLGIILTVQLMVVLDATIVNIALPDIASALNFSPASLSWVISAYTLAFGGFLLLGARAGDLLGRKRVFMAGIGLFTFASFLGGLAPNGGLLLAARALQGVGGALAAPSALAFLMIMFPEGRERLRALGYYAAVSVGGGAVGLILGGLLTQVASWRWVLFVNVPIGLVVLVLARRSLTETPSRNGHFDILGALTSTVGVTSLAYGFVRAASNGWSDLMTIVAFGVGLVLVGLFVVLERRASEPITPLRLFADRSRNASYLARLFLVAGMFGMFFFLTQFLQDVLGYGPLRAGLAFLPFSVVLFGMSQLSARRLVARFGGKAVMVVGFSVSTLAMALMTQLSATSTYLWVLIPVLLFGAGNGLAFVPLTGASLTGVRQEDAGAASGLVNVMQQMGGALGLAVLVSVFGSAGRVIPGQSVAAARAAFVVGADHAFIASAMFVGATVLVLAVAIRGRRATARAAAAAAAEPEWVREIGPAAALTEAVEA</sequence>
<feature type="transmembrane region" description="Helical" evidence="7">
    <location>
        <begin position="339"/>
        <end position="358"/>
    </location>
</feature>
<feature type="transmembrane region" description="Helical" evidence="7">
    <location>
        <begin position="173"/>
        <end position="191"/>
    </location>
</feature>
<name>A0A2W5ZVV9_9BACT</name>
<dbReference type="PRINTS" id="PR01036">
    <property type="entry name" value="TCRTETB"/>
</dbReference>
<dbReference type="Gene3D" id="1.20.1250.20">
    <property type="entry name" value="MFS general substrate transporter like domains"/>
    <property type="match status" value="1"/>
</dbReference>
<evidence type="ECO:0000256" key="6">
    <source>
        <dbReference type="ARBA" id="ARBA00023136"/>
    </source>
</evidence>
<keyword evidence="6 7" id="KW-0472">Membrane</keyword>
<feature type="transmembrane region" description="Helical" evidence="7">
    <location>
        <begin position="203"/>
        <end position="223"/>
    </location>
</feature>